<feature type="compositionally biased region" description="Low complexity" evidence="2">
    <location>
        <begin position="410"/>
        <end position="438"/>
    </location>
</feature>
<proteinExistence type="inferred from homology"/>
<name>A0A1V2IJ96_9ACTN</name>
<dbReference type="OrthoDB" id="5179517at2"/>
<feature type="compositionally biased region" description="Low complexity" evidence="2">
    <location>
        <begin position="362"/>
        <end position="372"/>
    </location>
</feature>
<dbReference type="RefSeq" id="WP_076813198.1">
    <property type="nucleotide sequence ID" value="NZ_MOMC01000006.1"/>
</dbReference>
<dbReference type="PANTHER" id="PTHR32097:SF4">
    <property type="entry name" value="GENERAL STRESS PROTEIN 16U"/>
    <property type="match status" value="1"/>
</dbReference>
<dbReference type="Proteomes" id="UP000188929">
    <property type="component" value="Unassembled WGS sequence"/>
</dbReference>
<reference evidence="5" key="1">
    <citation type="submission" date="2016-10" db="EMBL/GenBank/DDBJ databases">
        <title>Frankia sp. NRRL B-16386 Genome sequencing.</title>
        <authorList>
            <person name="Ghodhbane-Gtari F."/>
            <person name="Swanson E."/>
            <person name="Gueddou A."/>
            <person name="Hezbri K."/>
            <person name="Ktari K."/>
            <person name="Nouioui I."/>
            <person name="Morris K."/>
            <person name="Simpson S."/>
            <person name="Abebe-Akele F."/>
            <person name="Thomas K."/>
            <person name="Gtari M."/>
            <person name="Tisa L.S."/>
        </authorList>
    </citation>
    <scope>NUCLEOTIDE SEQUENCE [LARGE SCALE GENOMIC DNA]</scope>
    <source>
        <strain evidence="5">NRRL B-16386</strain>
    </source>
</reference>
<dbReference type="Gene3D" id="2.60.60.30">
    <property type="entry name" value="sav2460 like domains"/>
    <property type="match status" value="1"/>
</dbReference>
<feature type="compositionally biased region" description="Low complexity" evidence="2">
    <location>
        <begin position="233"/>
        <end position="243"/>
    </location>
</feature>
<feature type="compositionally biased region" description="Low complexity" evidence="2">
    <location>
        <begin position="385"/>
        <end position="394"/>
    </location>
</feature>
<dbReference type="CDD" id="cd06974">
    <property type="entry name" value="TerD_like"/>
    <property type="match status" value="1"/>
</dbReference>
<feature type="domain" description="TerD" evidence="3">
    <location>
        <begin position="1"/>
        <end position="194"/>
    </location>
</feature>
<evidence type="ECO:0000313" key="5">
    <source>
        <dbReference type="Proteomes" id="UP000188929"/>
    </source>
</evidence>
<dbReference type="EMBL" id="MOMC01000006">
    <property type="protein sequence ID" value="ONH33238.1"/>
    <property type="molecule type" value="Genomic_DNA"/>
</dbReference>
<dbReference type="STRING" id="1834516.BL253_02385"/>
<evidence type="ECO:0000256" key="1">
    <source>
        <dbReference type="ARBA" id="ARBA00008775"/>
    </source>
</evidence>
<evidence type="ECO:0000259" key="3">
    <source>
        <dbReference type="Pfam" id="PF02342"/>
    </source>
</evidence>
<feature type="compositionally biased region" description="Low complexity" evidence="2">
    <location>
        <begin position="251"/>
        <end position="265"/>
    </location>
</feature>
<dbReference type="InterPro" id="IPR003325">
    <property type="entry name" value="TerD"/>
</dbReference>
<evidence type="ECO:0000313" key="4">
    <source>
        <dbReference type="EMBL" id="ONH33238.1"/>
    </source>
</evidence>
<comment type="similarity">
    <text evidence="1">Belongs to the CAPAB/TerDEXZ family.</text>
</comment>
<gene>
    <name evidence="4" type="ORF">BL253_02385</name>
</gene>
<dbReference type="PANTHER" id="PTHR32097">
    <property type="entry name" value="CAMP-BINDING PROTEIN 1-RELATED"/>
    <property type="match status" value="1"/>
</dbReference>
<feature type="compositionally biased region" description="Pro residues" evidence="2">
    <location>
        <begin position="279"/>
        <end position="331"/>
    </location>
</feature>
<organism evidence="4 5">
    <name type="scientific">Pseudofrankia asymbiotica</name>
    <dbReference type="NCBI Taxonomy" id="1834516"/>
    <lineage>
        <taxon>Bacteria</taxon>
        <taxon>Bacillati</taxon>
        <taxon>Actinomycetota</taxon>
        <taxon>Actinomycetes</taxon>
        <taxon>Frankiales</taxon>
        <taxon>Frankiaceae</taxon>
        <taxon>Pseudofrankia</taxon>
    </lineage>
</organism>
<evidence type="ECO:0000256" key="2">
    <source>
        <dbReference type="SAM" id="MobiDB-lite"/>
    </source>
</evidence>
<sequence>MSVTLPKGGNVLLSAVAPGIERLRVALGWDVPPAGPAAGAAGFAATPELDGLVSVASVGRGGSGESATSTEVLLAHQVPNPTEGPSTPPAPPRTGARDVETIVVTLAAIPAEVGRLQIGAVIVDAASRAQAFGSVRGAYIRVLNDADGVELARYDARAETGHETALVFGELYRHPAGWKFRAVGQGYAQGLAGFSDGGGRDPVPARPADVAGFLTRTSPTRSRRKVADHLHPPHAAAGVARPGASPPPAGGRPAAPARPAQRSPAPSRPPVTPRSPAAPTRPAPPSPATPPRPPATPPRPPATPPRPSAAPPRPAPSAPPAPPTHPAPSAPAGPAARSPLDLSGDSHEPPPRPPAPPPSTPTPARSSAARSPLDLGDHDGPPAAPAASRAGRSPLDLDADERPGAARSLSAPPVGASPGAVAPSAASPSAPARHPAGAVDGPGRAPADPGLFGERSSRYRQRLEHVTELGDDHPATAWTAEKRGSGSATITLTWAPLTTRTGLPRPSDLHLGCLWQALDGSAGVLQTLGGATSAPGRGAGRQVLALAPRDEHEGQKIFVDLRALETFKRFFVFAYGLRSAPEWKLLRGELTVGARTGEHLEIPLGDAPPTARTCVIASFHVAQDDLVIRRENAFFDGTQAEAAAHYGWTLPWNPDGMTIRDR</sequence>
<keyword evidence="5" id="KW-1185">Reference proteome</keyword>
<dbReference type="Pfam" id="PF02342">
    <property type="entry name" value="TerD"/>
    <property type="match status" value="1"/>
</dbReference>
<dbReference type="InterPro" id="IPR051324">
    <property type="entry name" value="Stress/Tellurium_Resist"/>
</dbReference>
<feature type="compositionally biased region" description="Pro residues" evidence="2">
    <location>
        <begin position="351"/>
        <end position="361"/>
    </location>
</feature>
<comment type="caution">
    <text evidence="4">The sequence shown here is derived from an EMBL/GenBank/DDBJ whole genome shotgun (WGS) entry which is preliminary data.</text>
</comment>
<protein>
    <recommendedName>
        <fullName evidence="3">TerD domain-containing protein</fullName>
    </recommendedName>
</protein>
<accession>A0A1V2IJ96</accession>
<dbReference type="AlphaFoldDB" id="A0A1V2IJ96"/>
<feature type="region of interest" description="Disordered" evidence="2">
    <location>
        <begin position="198"/>
        <end position="453"/>
    </location>
</feature>